<accession>A0A6A6WZ97</accession>
<evidence type="ECO:0000256" key="1">
    <source>
        <dbReference type="SAM" id="Phobius"/>
    </source>
</evidence>
<keyword evidence="3" id="KW-1185">Reference proteome</keyword>
<feature type="transmembrane region" description="Helical" evidence="1">
    <location>
        <begin position="26"/>
        <end position="48"/>
    </location>
</feature>
<name>A0A6A6WZ97_9PLEO</name>
<dbReference type="Proteomes" id="UP000799757">
    <property type="component" value="Unassembled WGS sequence"/>
</dbReference>
<keyword evidence="1" id="KW-1133">Transmembrane helix</keyword>
<evidence type="ECO:0000313" key="2">
    <source>
        <dbReference type="EMBL" id="KAF2789248.1"/>
    </source>
</evidence>
<organism evidence="2 3">
    <name type="scientific">Melanomma pulvis-pyrius CBS 109.77</name>
    <dbReference type="NCBI Taxonomy" id="1314802"/>
    <lineage>
        <taxon>Eukaryota</taxon>
        <taxon>Fungi</taxon>
        <taxon>Dikarya</taxon>
        <taxon>Ascomycota</taxon>
        <taxon>Pezizomycotina</taxon>
        <taxon>Dothideomycetes</taxon>
        <taxon>Pleosporomycetidae</taxon>
        <taxon>Pleosporales</taxon>
        <taxon>Melanommataceae</taxon>
        <taxon>Melanomma</taxon>
    </lineage>
</organism>
<keyword evidence="1" id="KW-0812">Transmembrane</keyword>
<evidence type="ECO:0000313" key="3">
    <source>
        <dbReference type="Proteomes" id="UP000799757"/>
    </source>
</evidence>
<protein>
    <submittedName>
        <fullName evidence="2">Uncharacterized protein</fullName>
    </submittedName>
</protein>
<dbReference type="AlphaFoldDB" id="A0A6A6WZ97"/>
<gene>
    <name evidence="2" type="ORF">K505DRAFT_96711</name>
</gene>
<dbReference type="EMBL" id="MU002151">
    <property type="protein sequence ID" value="KAF2789248.1"/>
    <property type="molecule type" value="Genomic_DNA"/>
</dbReference>
<reference evidence="2" key="1">
    <citation type="journal article" date="2020" name="Stud. Mycol.">
        <title>101 Dothideomycetes genomes: a test case for predicting lifestyles and emergence of pathogens.</title>
        <authorList>
            <person name="Haridas S."/>
            <person name="Albert R."/>
            <person name="Binder M."/>
            <person name="Bloem J."/>
            <person name="Labutti K."/>
            <person name="Salamov A."/>
            <person name="Andreopoulos B."/>
            <person name="Baker S."/>
            <person name="Barry K."/>
            <person name="Bills G."/>
            <person name="Bluhm B."/>
            <person name="Cannon C."/>
            <person name="Castanera R."/>
            <person name="Culley D."/>
            <person name="Daum C."/>
            <person name="Ezra D."/>
            <person name="Gonzalez J."/>
            <person name="Henrissat B."/>
            <person name="Kuo A."/>
            <person name="Liang C."/>
            <person name="Lipzen A."/>
            <person name="Lutzoni F."/>
            <person name="Magnuson J."/>
            <person name="Mondo S."/>
            <person name="Nolan M."/>
            <person name="Ohm R."/>
            <person name="Pangilinan J."/>
            <person name="Park H.-J."/>
            <person name="Ramirez L."/>
            <person name="Alfaro M."/>
            <person name="Sun H."/>
            <person name="Tritt A."/>
            <person name="Yoshinaga Y."/>
            <person name="Zwiers L.-H."/>
            <person name="Turgeon B."/>
            <person name="Goodwin S."/>
            <person name="Spatafora J."/>
            <person name="Crous P."/>
            <person name="Grigoriev I."/>
        </authorList>
    </citation>
    <scope>NUCLEOTIDE SEQUENCE</scope>
    <source>
        <strain evidence="2">CBS 109.77</strain>
    </source>
</reference>
<sequence length="77" mass="9163">MWSWDLGYLSQVDLCSISKHEMRSRITLLVMFFVLALESVLLRVLHIFNWNLLAHFQYSQVQLSLTIALGHRCRRTR</sequence>
<proteinExistence type="predicted"/>
<keyword evidence="1" id="KW-0472">Membrane</keyword>